<sequence>MTTRQPSRTNRSRPRTRNIVAAAAAFAAALPLVLAAPAQASPASTSSSDYDYSCTVKAKKPYDTGDHKWGKKVVDYPVSIYCHKDRYLNIKQQYWEYDGKHDDDYDHDYDQHGDGHDYLGGYNWHKVYVEHGKWTTLHSYKLLHHTPDDDYTEEVFHKVKYQERHHDGWSHWSGWHSSHYAPIHH</sequence>
<gene>
    <name evidence="2" type="ORF">ACETWP_00235</name>
</gene>
<evidence type="ECO:0000313" key="2">
    <source>
        <dbReference type="EMBL" id="MFB0833011.1"/>
    </source>
</evidence>
<evidence type="ECO:0000256" key="1">
    <source>
        <dbReference type="SAM" id="SignalP"/>
    </source>
</evidence>
<reference evidence="2 3" key="1">
    <citation type="submission" date="2024-09" db="EMBL/GenBank/DDBJ databases">
        <authorList>
            <person name="Salinas-Garcia M.A."/>
            <person name="Prieme A."/>
        </authorList>
    </citation>
    <scope>NUCLEOTIDE SEQUENCE [LARGE SCALE GENOMIC DNA]</scope>
    <source>
        <strain evidence="2 3">DSM 21081</strain>
    </source>
</reference>
<evidence type="ECO:0008006" key="4">
    <source>
        <dbReference type="Google" id="ProtNLM"/>
    </source>
</evidence>
<protein>
    <recommendedName>
        <fullName evidence="4">Secreted protein</fullName>
    </recommendedName>
</protein>
<organism evidence="2 3">
    <name type="scientific">Arthrobacter halodurans</name>
    <dbReference type="NCBI Taxonomy" id="516699"/>
    <lineage>
        <taxon>Bacteria</taxon>
        <taxon>Bacillati</taxon>
        <taxon>Actinomycetota</taxon>
        <taxon>Actinomycetes</taxon>
        <taxon>Micrococcales</taxon>
        <taxon>Micrococcaceae</taxon>
        <taxon>Arthrobacter</taxon>
    </lineage>
</organism>
<keyword evidence="3" id="KW-1185">Reference proteome</keyword>
<evidence type="ECO:0000313" key="3">
    <source>
        <dbReference type="Proteomes" id="UP001575652"/>
    </source>
</evidence>
<feature type="signal peptide" evidence="1">
    <location>
        <begin position="1"/>
        <end position="40"/>
    </location>
</feature>
<accession>A0ABV4UHT8</accession>
<feature type="chain" id="PRO_5046672279" description="Secreted protein" evidence="1">
    <location>
        <begin position="41"/>
        <end position="185"/>
    </location>
</feature>
<comment type="caution">
    <text evidence="2">The sequence shown here is derived from an EMBL/GenBank/DDBJ whole genome shotgun (WGS) entry which is preliminary data.</text>
</comment>
<proteinExistence type="predicted"/>
<name>A0ABV4UHT8_9MICC</name>
<dbReference type="Proteomes" id="UP001575652">
    <property type="component" value="Unassembled WGS sequence"/>
</dbReference>
<dbReference type="RefSeq" id="WP_373970184.1">
    <property type="nucleotide sequence ID" value="NZ_JBHDLJ010000001.1"/>
</dbReference>
<keyword evidence="1" id="KW-0732">Signal</keyword>
<dbReference type="EMBL" id="JBHDLJ010000001">
    <property type="protein sequence ID" value="MFB0833011.1"/>
    <property type="molecule type" value="Genomic_DNA"/>
</dbReference>